<evidence type="ECO:0000313" key="2">
    <source>
        <dbReference type="EMBL" id="ETJ03747.1"/>
    </source>
</evidence>
<feature type="compositionally biased region" description="Polar residues" evidence="1">
    <location>
        <begin position="19"/>
        <end position="34"/>
    </location>
</feature>
<feature type="compositionally biased region" description="Low complexity" evidence="1">
    <location>
        <begin position="1"/>
        <end position="18"/>
    </location>
</feature>
<proteinExistence type="predicted"/>
<protein>
    <submittedName>
        <fullName evidence="2">Uncharacterized protein</fullName>
    </submittedName>
</protein>
<evidence type="ECO:0000256" key="1">
    <source>
        <dbReference type="SAM" id="MobiDB-lite"/>
    </source>
</evidence>
<evidence type="ECO:0000313" key="3">
    <source>
        <dbReference type="Proteomes" id="UP000018852"/>
    </source>
</evidence>
<accession>W1VCP8</accession>
<organism evidence="2 3">
    <name type="scientific">Actinomyces urogenitalis DORA_12</name>
    <dbReference type="NCBI Taxonomy" id="1403939"/>
    <lineage>
        <taxon>Bacteria</taxon>
        <taxon>Bacillati</taxon>
        <taxon>Actinomycetota</taxon>
        <taxon>Actinomycetes</taxon>
        <taxon>Actinomycetales</taxon>
        <taxon>Actinomycetaceae</taxon>
        <taxon>Actinomyces</taxon>
    </lineage>
</organism>
<dbReference type="PATRIC" id="fig|1403939.3.peg.1106"/>
<sequence>MTTTDTPTTDTAQDTTNTPKQDAQAPSTPEQDPTPQEAPQAGQERPKGNAEAAKYRVRAKKAEASLQDLQERYDDLLKSTISAHLHPDMPAPVFWKFVDDPLQFIGEGGGIDAKRVKERSLELAKEIGLARPRGPYVPDIAKTPKLGPRPAWNAILKGEVED</sequence>
<name>W1VCP8_9ACTO</name>
<gene>
    <name evidence="2" type="ORF">Q605_AUC00796G0002</name>
</gene>
<dbReference type="AlphaFoldDB" id="W1VCP8"/>
<reference evidence="2 3" key="1">
    <citation type="submission" date="2013-12" db="EMBL/GenBank/DDBJ databases">
        <title>A Varibaculum cambriense genome reconstructed from a premature infant gut community with otherwise low bacterial novelty that shifts toward anaerobic metabolism during the third week of life.</title>
        <authorList>
            <person name="Brown C.T."/>
            <person name="Sharon I."/>
            <person name="Thomas B.C."/>
            <person name="Castelle C.J."/>
            <person name="Morowitz M.J."/>
            <person name="Banfield J.F."/>
        </authorList>
    </citation>
    <scope>NUCLEOTIDE SEQUENCE [LARGE SCALE GENOMIC DNA]</scope>
    <source>
        <strain evidence="3">DORA_12</strain>
    </source>
</reference>
<dbReference type="EMBL" id="AZLV01000796">
    <property type="protein sequence ID" value="ETJ03747.1"/>
    <property type="molecule type" value="Genomic_DNA"/>
</dbReference>
<comment type="caution">
    <text evidence="2">The sequence shown here is derived from an EMBL/GenBank/DDBJ whole genome shotgun (WGS) entry which is preliminary data.</text>
</comment>
<feature type="region of interest" description="Disordered" evidence="1">
    <location>
        <begin position="1"/>
        <end position="56"/>
    </location>
</feature>
<dbReference type="Proteomes" id="UP000018852">
    <property type="component" value="Unassembled WGS sequence"/>
</dbReference>